<sequence>MNESPDQTDQRPGSGDQVLPVPQRFPALSVLICFAVGILLDAWLHLTIYFWFLPALAALTCWLLTYRFHWRKVSTLMLLAMVVCLGALRHHEFWYCRSSEDVTRLLPSVKQHPAPKCIVRLTGLISSKPEIRELGEGELLNPEQPQRRIQFTFTCQKLLVKNSEIPVAGKVRVFITENRKPSAPGLSDQLAAGDLINLCGELKHCTEPDNPADYDFSTYYRRQKIDAILSVKIPEAVTLIQKSNNYSWNRLRTSVHDWFKTLIIKNTSESVQPVALALLLGERKDLSPKVRQEFSKSGLIHFLAISGLHIGFFSAFVWSLCHILNLPRTVTVTFLTLAILFYLSIIEIRPPILRAASFCVLVTWGLVNWRTITTLNLVCLSGLIILLINPTDLFDVGTQLSFLAVAAILWTVNQDFYQNLYQQTWLPLRWRLKASDPLLQTPLQRFCFQYFRMLYTVFLVTFFIWITTAPLVLYHFQLLAPVGLIVNSLIFPFLFLILLLGYLLMFVGSLLPFTAGIFGFCFDQSLRFLLWVVEWTSNLPLSHFELSAPAPWWILVYYVLLLLSVLPGIWKLNWASGRFVNKLKLSLLPVWILTGLLVPLLIPQEPCLRCTFIAVNHGVSILIEAPDGETILYDAGSMSPVEQTYSKIKKTLLARGIRRVDLLLISHADRDHFNSAEELIANGYVRELAFPQSFLTRSQRGTIELCDMALAFRVPIQFIGKGDHITLGEKTEIDVLHPEYGDLYQEDNPSSLTLRVSYGGRQILLTGDLEGAGLKKLLSEPTTDRVDVLLSPHHGSRSANTRDLNEWAKPVYVIVSGGQKQTIPELKKIYSENVQIYSTRQHGAITCLIDKAGHLKVTPFRGDRSCSDSPGQESEFNLYRLN</sequence>
<organism evidence="9 10">
    <name type="scientific">Gimesia maris</name>
    <dbReference type="NCBI Taxonomy" id="122"/>
    <lineage>
        <taxon>Bacteria</taxon>
        <taxon>Pseudomonadati</taxon>
        <taxon>Planctomycetota</taxon>
        <taxon>Planctomycetia</taxon>
        <taxon>Planctomycetales</taxon>
        <taxon>Planctomycetaceae</taxon>
        <taxon>Gimesia</taxon>
    </lineage>
</organism>
<feature type="region of interest" description="Disordered" evidence="6">
    <location>
        <begin position="861"/>
        <end position="882"/>
    </location>
</feature>
<keyword evidence="4 7" id="KW-1133">Transmembrane helix</keyword>
<evidence type="ECO:0000313" key="9">
    <source>
        <dbReference type="EMBL" id="HCO23389.1"/>
    </source>
</evidence>
<comment type="subcellular location">
    <subcellularLocation>
        <location evidence="1">Cell membrane</location>
        <topology evidence="1">Multi-pass membrane protein</topology>
    </subcellularLocation>
</comment>
<dbReference type="Pfam" id="PF13567">
    <property type="entry name" value="DUF4131"/>
    <property type="match status" value="1"/>
</dbReference>
<evidence type="ECO:0000256" key="1">
    <source>
        <dbReference type="ARBA" id="ARBA00004651"/>
    </source>
</evidence>
<evidence type="ECO:0000256" key="4">
    <source>
        <dbReference type="ARBA" id="ARBA00022989"/>
    </source>
</evidence>
<feature type="domain" description="Metallo-beta-lactamase" evidence="8">
    <location>
        <begin position="617"/>
        <end position="818"/>
    </location>
</feature>
<reference evidence="9 10" key="1">
    <citation type="journal article" date="2018" name="Nat. Biotechnol.">
        <title>A standardized bacterial taxonomy based on genome phylogeny substantially revises the tree of life.</title>
        <authorList>
            <person name="Parks D.H."/>
            <person name="Chuvochina M."/>
            <person name="Waite D.W."/>
            <person name="Rinke C."/>
            <person name="Skarshewski A."/>
            <person name="Chaumeil P.A."/>
            <person name="Hugenholtz P."/>
        </authorList>
    </citation>
    <scope>NUCLEOTIDE SEQUENCE [LARGE SCALE GENOMIC DNA]</scope>
    <source>
        <strain evidence="9">UBA9375</strain>
    </source>
</reference>
<feature type="transmembrane region" description="Helical" evidence="7">
    <location>
        <begin position="482"/>
        <end position="503"/>
    </location>
</feature>
<evidence type="ECO:0000256" key="5">
    <source>
        <dbReference type="ARBA" id="ARBA00023136"/>
    </source>
</evidence>
<feature type="transmembrane region" description="Helical" evidence="7">
    <location>
        <begin position="585"/>
        <end position="602"/>
    </location>
</feature>
<protein>
    <recommendedName>
        <fullName evidence="8">Metallo-beta-lactamase domain-containing protein</fullName>
    </recommendedName>
</protein>
<feature type="transmembrane region" description="Helical" evidence="7">
    <location>
        <begin position="552"/>
        <end position="573"/>
    </location>
</feature>
<dbReference type="Proteomes" id="UP000263642">
    <property type="component" value="Unassembled WGS sequence"/>
</dbReference>
<dbReference type="Pfam" id="PF03772">
    <property type="entry name" value="Competence"/>
    <property type="match status" value="1"/>
</dbReference>
<evidence type="ECO:0000259" key="8">
    <source>
        <dbReference type="SMART" id="SM00849"/>
    </source>
</evidence>
<dbReference type="InterPro" id="IPR035681">
    <property type="entry name" value="ComA-like_MBL"/>
</dbReference>
<accession>A0A3D3R3Q7</accession>
<dbReference type="NCBIfam" id="TIGR00360">
    <property type="entry name" value="ComEC_N-term"/>
    <property type="match status" value="1"/>
</dbReference>
<dbReference type="EMBL" id="DQAY01000058">
    <property type="protein sequence ID" value="HCO23389.1"/>
    <property type="molecule type" value="Genomic_DNA"/>
</dbReference>
<evidence type="ECO:0000313" key="10">
    <source>
        <dbReference type="Proteomes" id="UP000263642"/>
    </source>
</evidence>
<feature type="transmembrane region" description="Helical" evidence="7">
    <location>
        <begin position="25"/>
        <end position="43"/>
    </location>
</feature>
<feature type="transmembrane region" description="Helical" evidence="7">
    <location>
        <begin position="453"/>
        <end position="476"/>
    </location>
</feature>
<feature type="transmembrane region" description="Helical" evidence="7">
    <location>
        <begin position="393"/>
        <end position="412"/>
    </location>
</feature>
<feature type="transmembrane region" description="Helical" evidence="7">
    <location>
        <begin position="358"/>
        <end position="387"/>
    </location>
</feature>
<dbReference type="InterPro" id="IPR004477">
    <property type="entry name" value="ComEC_N"/>
</dbReference>
<feature type="transmembrane region" description="Helical" evidence="7">
    <location>
        <begin position="510"/>
        <end position="532"/>
    </location>
</feature>
<evidence type="ECO:0000256" key="6">
    <source>
        <dbReference type="SAM" id="MobiDB-lite"/>
    </source>
</evidence>
<dbReference type="SUPFAM" id="SSF56281">
    <property type="entry name" value="Metallo-hydrolase/oxidoreductase"/>
    <property type="match status" value="1"/>
</dbReference>
<gene>
    <name evidence="9" type="ORF">DIT97_10145</name>
</gene>
<proteinExistence type="predicted"/>
<dbReference type="PANTHER" id="PTHR30619:SF1">
    <property type="entry name" value="RECOMBINATION PROTEIN 2"/>
    <property type="match status" value="1"/>
</dbReference>
<dbReference type="InterPro" id="IPR036866">
    <property type="entry name" value="RibonucZ/Hydroxyglut_hydro"/>
</dbReference>
<feature type="transmembrane region" description="Helical" evidence="7">
    <location>
        <begin position="299"/>
        <end position="320"/>
    </location>
</feature>
<evidence type="ECO:0000256" key="2">
    <source>
        <dbReference type="ARBA" id="ARBA00022475"/>
    </source>
</evidence>
<dbReference type="SMART" id="SM00849">
    <property type="entry name" value="Lactamase_B"/>
    <property type="match status" value="1"/>
</dbReference>
<keyword evidence="5 7" id="KW-0472">Membrane</keyword>
<evidence type="ECO:0000256" key="7">
    <source>
        <dbReference type="SAM" id="Phobius"/>
    </source>
</evidence>
<dbReference type="InterPro" id="IPR052159">
    <property type="entry name" value="Competence_DNA_uptake"/>
</dbReference>
<dbReference type="Gene3D" id="3.60.15.10">
    <property type="entry name" value="Ribonuclease Z/Hydroxyacylglutathione hydrolase-like"/>
    <property type="match status" value="1"/>
</dbReference>
<dbReference type="InterPro" id="IPR025405">
    <property type="entry name" value="DUF4131"/>
</dbReference>
<dbReference type="PANTHER" id="PTHR30619">
    <property type="entry name" value="DNA INTERNALIZATION/COMPETENCE PROTEIN COMEC/REC2"/>
    <property type="match status" value="1"/>
</dbReference>
<comment type="caution">
    <text evidence="9">The sequence shown here is derived from an EMBL/GenBank/DDBJ whole genome shotgun (WGS) entry which is preliminary data.</text>
</comment>
<dbReference type="CDD" id="cd07731">
    <property type="entry name" value="ComA-like_MBL-fold"/>
    <property type="match status" value="1"/>
</dbReference>
<feature type="transmembrane region" description="Helical" evidence="7">
    <location>
        <begin position="326"/>
        <end position="346"/>
    </location>
</feature>
<dbReference type="GO" id="GO:0005886">
    <property type="term" value="C:plasma membrane"/>
    <property type="evidence" value="ECO:0007669"/>
    <property type="project" value="UniProtKB-SubCell"/>
</dbReference>
<keyword evidence="3 7" id="KW-0812">Transmembrane</keyword>
<dbReference type="AlphaFoldDB" id="A0A3D3R3Q7"/>
<feature type="transmembrane region" description="Helical" evidence="7">
    <location>
        <begin position="48"/>
        <end position="66"/>
    </location>
</feature>
<evidence type="ECO:0000256" key="3">
    <source>
        <dbReference type="ARBA" id="ARBA00022692"/>
    </source>
</evidence>
<dbReference type="InterPro" id="IPR001279">
    <property type="entry name" value="Metallo-B-lactamas"/>
</dbReference>
<name>A0A3D3R3Q7_9PLAN</name>
<dbReference type="Pfam" id="PF00753">
    <property type="entry name" value="Lactamase_B"/>
    <property type="match status" value="1"/>
</dbReference>
<keyword evidence="2" id="KW-1003">Cell membrane</keyword>